<keyword evidence="3" id="KW-1185">Reference proteome</keyword>
<comment type="caution">
    <text evidence="2">The sequence shown here is derived from an EMBL/GenBank/DDBJ whole genome shotgun (WGS) entry which is preliminary data.</text>
</comment>
<name>A0ABX2PTE4_9RHOB</name>
<organism evidence="2 3">
    <name type="scientific">Ruegeria haliotis</name>
    <dbReference type="NCBI Taxonomy" id="2747601"/>
    <lineage>
        <taxon>Bacteria</taxon>
        <taxon>Pseudomonadati</taxon>
        <taxon>Pseudomonadota</taxon>
        <taxon>Alphaproteobacteria</taxon>
        <taxon>Rhodobacterales</taxon>
        <taxon>Roseobacteraceae</taxon>
        <taxon>Ruegeria</taxon>
    </lineage>
</organism>
<dbReference type="InterPro" id="IPR045524">
    <property type="entry name" value="DUF6473"/>
</dbReference>
<reference evidence="2 3" key="1">
    <citation type="submission" date="2020-06" db="EMBL/GenBank/DDBJ databases">
        <authorList>
            <person name="Cao W.R."/>
        </authorList>
    </citation>
    <scope>NUCLEOTIDE SEQUENCE [LARGE SCALE GENOMIC DNA]</scope>
    <source>
        <strain evidence="2 3">B1Z28</strain>
    </source>
</reference>
<feature type="domain" description="DUF6473" evidence="1">
    <location>
        <begin position="1"/>
        <end position="233"/>
    </location>
</feature>
<proteinExistence type="predicted"/>
<accession>A0ABX2PTE4</accession>
<evidence type="ECO:0000259" key="1">
    <source>
        <dbReference type="Pfam" id="PF20078"/>
    </source>
</evidence>
<sequence length="234" mass="26039">MACVGGDETFGRFVERPFPAILEAKLNKTCANFGSLFCGVEAISRGQGLLDLVNGSQQCVLQAPDVPGQSNLFYRVHPRRNDRFLEPTKELLDLYPDVDFTEVHFVRHLLGRLRVKDDARFDIIAQELRAAWIRSLRSLLGRIDPPVVLLWLRVRRHQSLEGGDPVPIDAAMIDQLRPLCASVVEMSVCASGVSDELEDVLFGTLQQPMAEYVIGPSAHKVIADALLPPIRDLN</sequence>
<protein>
    <recommendedName>
        <fullName evidence="1">DUF6473 domain-containing protein</fullName>
    </recommendedName>
</protein>
<gene>
    <name evidence="2" type="ORF">HW561_16730</name>
</gene>
<dbReference type="EMBL" id="JABXWT010000012">
    <property type="protein sequence ID" value="NVO57443.1"/>
    <property type="molecule type" value="Genomic_DNA"/>
</dbReference>
<dbReference type="Proteomes" id="UP000630805">
    <property type="component" value="Unassembled WGS sequence"/>
</dbReference>
<evidence type="ECO:0000313" key="2">
    <source>
        <dbReference type="EMBL" id="NVO57443.1"/>
    </source>
</evidence>
<evidence type="ECO:0000313" key="3">
    <source>
        <dbReference type="Proteomes" id="UP000630805"/>
    </source>
</evidence>
<dbReference type="Pfam" id="PF20078">
    <property type="entry name" value="DUF6473"/>
    <property type="match status" value="1"/>
</dbReference>